<dbReference type="InterPro" id="IPR001138">
    <property type="entry name" value="Zn2Cys6_DnaBD"/>
</dbReference>
<gene>
    <name evidence="11" type="ORF">PENFLA_c020G10482</name>
</gene>
<dbReference type="PROSITE" id="PS50048">
    <property type="entry name" value="ZN2_CY6_FUNGAL_2"/>
    <property type="match status" value="1"/>
</dbReference>
<comment type="caution">
    <text evidence="11">The sequence shown here is derived from an EMBL/GenBank/DDBJ whole genome shotgun (WGS) entry which is preliminary data.</text>
</comment>
<keyword evidence="3 9" id="KW-1133">Transmembrane helix</keyword>
<feature type="transmembrane region" description="Helical" evidence="9">
    <location>
        <begin position="901"/>
        <end position="925"/>
    </location>
</feature>
<dbReference type="GO" id="GO:0008270">
    <property type="term" value="F:zinc ion binding"/>
    <property type="evidence" value="ECO:0007669"/>
    <property type="project" value="InterPro"/>
</dbReference>
<keyword evidence="2 9" id="KW-0812">Transmembrane</keyword>
<dbReference type="GO" id="GO:0016020">
    <property type="term" value="C:membrane"/>
    <property type="evidence" value="ECO:0007669"/>
    <property type="project" value="UniProtKB-SubCell"/>
</dbReference>
<dbReference type="Pfam" id="PF00172">
    <property type="entry name" value="Zn_clus"/>
    <property type="match status" value="1"/>
</dbReference>
<keyword evidence="12" id="KW-1185">Reference proteome</keyword>
<feature type="domain" description="Zn(2)-C6 fungal-type" evidence="10">
    <location>
        <begin position="14"/>
        <end position="42"/>
    </location>
</feature>
<dbReference type="PROSITE" id="PS00463">
    <property type="entry name" value="ZN2_CY6_FUNGAL_1"/>
    <property type="match status" value="1"/>
</dbReference>
<dbReference type="SMART" id="SM00066">
    <property type="entry name" value="GAL4"/>
    <property type="match status" value="1"/>
</dbReference>
<evidence type="ECO:0000256" key="2">
    <source>
        <dbReference type="ARBA" id="ARBA00022692"/>
    </source>
</evidence>
<proteinExistence type="predicted"/>
<organism evidence="11 12">
    <name type="scientific">Penicillium flavigenum</name>
    <dbReference type="NCBI Taxonomy" id="254877"/>
    <lineage>
        <taxon>Eukaryota</taxon>
        <taxon>Fungi</taxon>
        <taxon>Dikarya</taxon>
        <taxon>Ascomycota</taxon>
        <taxon>Pezizomycotina</taxon>
        <taxon>Eurotiomycetes</taxon>
        <taxon>Eurotiomycetidae</taxon>
        <taxon>Eurotiales</taxon>
        <taxon>Aspergillaceae</taxon>
        <taxon>Penicillium</taxon>
    </lineage>
</organism>
<feature type="transmembrane region" description="Helical" evidence="9">
    <location>
        <begin position="946"/>
        <end position="967"/>
    </location>
</feature>
<dbReference type="OrthoDB" id="5089701at2759"/>
<dbReference type="GO" id="GO:0003677">
    <property type="term" value="F:DNA binding"/>
    <property type="evidence" value="ECO:0007669"/>
    <property type="project" value="UniProtKB-KW"/>
</dbReference>
<feature type="transmembrane region" description="Helical" evidence="9">
    <location>
        <begin position="833"/>
        <end position="850"/>
    </location>
</feature>
<evidence type="ECO:0000313" key="12">
    <source>
        <dbReference type="Proteomes" id="UP000191342"/>
    </source>
</evidence>
<name>A0A1V6SYV1_9EURO</name>
<evidence type="ECO:0000259" key="10">
    <source>
        <dbReference type="PROSITE" id="PS50048"/>
    </source>
</evidence>
<dbReference type="InterPro" id="IPR050675">
    <property type="entry name" value="OAF3"/>
</dbReference>
<dbReference type="SUPFAM" id="SSF57701">
    <property type="entry name" value="Zn2/Cys6 DNA-binding domain"/>
    <property type="match status" value="1"/>
</dbReference>
<dbReference type="InterPro" id="IPR036864">
    <property type="entry name" value="Zn2-C6_fun-type_DNA-bd_sf"/>
</dbReference>
<evidence type="ECO:0000256" key="7">
    <source>
        <dbReference type="ARBA" id="ARBA00023163"/>
    </source>
</evidence>
<reference evidence="12" key="1">
    <citation type="journal article" date="2017" name="Nat. Microbiol.">
        <title>Global analysis of biosynthetic gene clusters reveals vast potential of secondary metabolite production in Penicillium species.</title>
        <authorList>
            <person name="Nielsen J.C."/>
            <person name="Grijseels S."/>
            <person name="Prigent S."/>
            <person name="Ji B."/>
            <person name="Dainat J."/>
            <person name="Nielsen K.F."/>
            <person name="Frisvad J.C."/>
            <person name="Workman M."/>
            <person name="Nielsen J."/>
        </authorList>
    </citation>
    <scope>NUCLEOTIDE SEQUENCE [LARGE SCALE GENOMIC DNA]</scope>
    <source>
        <strain evidence="12">IBT 14082</strain>
    </source>
</reference>
<keyword evidence="8" id="KW-0539">Nucleus</keyword>
<evidence type="ECO:0000256" key="4">
    <source>
        <dbReference type="ARBA" id="ARBA00023015"/>
    </source>
</evidence>
<keyword evidence="7" id="KW-0804">Transcription</keyword>
<comment type="subcellular location">
    <subcellularLocation>
        <location evidence="1">Membrane</location>
        <topology evidence="1">Multi-pass membrane protein</topology>
    </subcellularLocation>
</comment>
<dbReference type="GO" id="GO:0000981">
    <property type="term" value="F:DNA-binding transcription factor activity, RNA polymerase II-specific"/>
    <property type="evidence" value="ECO:0007669"/>
    <property type="project" value="InterPro"/>
</dbReference>
<keyword evidence="4" id="KW-0805">Transcription regulation</keyword>
<sequence>MSQTKPRRTRSLGGCKTCKRRHVKCDQNRPICQTCSGLGLACEGFSHEMLWVPAKKSQTSKRSSNEKRGYLTSLGIRRHLYSEQYRRSMGTVISKGLVSGSIDASLEEIDQRSQEPSRLYKNETRVGPFAVLDFTKSCSSSGDHTGLALERPMNSTHTPASDHGIGVSDPSSYPVDIPGYADDLLQWSDLFGEDCYGMLSDSSYPGNHFDFSQLDDTYPETVLPLEDASRQPLPFPHTPTPINILGHASFLLKNFQKNIVPQMTVVPLAKSPWNILNVPAALVTLGELTIMESQSVSHARKANLYSLLACSAVHLAMDLSSETIGSFPTNHWKEVSEQAYQDANTHLKISLSEETGGARKAKLKDQLMAIYGLTEFAIFSGQYMDARRYLVDAERLLRFRALSKQRISQKLRLLINVYVWLRLIGESTYVLHSYTPTESFINNLNIHCEVQTPNAGEKFTAYIAERGRRIDDFLHLENSEGDLNIDEPKDHRMDVPDIHLHDSRKSTGSLCQQVYGMPETMLSLVSQTTRLANVMETLRNAQALDITISSHVWKALRARIQNVIPATLIITTRKNSPLRYLCIPGMIWVASRFIRPFGSSGSPTWCQAITQLVIATLQATNLLLLNPLADSDISGSTTTIRNFGSKLIAAFRLLAQTRAVNTQWQVKNVPSHPKYYLRRGMRVPTRGRFLLRQLAIVAWQCLVLDIVQTVSLQQAAERGFQEPPSLEIEWIVPLGQWAERIATHLSIWFVVNRLISDLAYRVLSIFFVGIGLDSPADWPPAFGRMADAFTLRNFWGKFWHQFMRQPFTSVSNFIARDILHLPRSSTLERYCNLSIVFLISAIFHVIVDILQSIAMERSGSMPFYLAFIIGIMLEDGVQNLWKWLQTPDNGQSKEKQLSDTVPLWTRAAGMVWVMLWLGVTSTWYFTPMIQSTNDNMRVIPFSVVKYIGFQPLIGITVGSGVGIAVAFEVEL</sequence>
<evidence type="ECO:0000256" key="5">
    <source>
        <dbReference type="ARBA" id="ARBA00023125"/>
    </source>
</evidence>
<dbReference type="Pfam" id="PF11951">
    <property type="entry name" value="Fungal_trans_2"/>
    <property type="match status" value="1"/>
</dbReference>
<keyword evidence="5" id="KW-0238">DNA-binding</keyword>
<evidence type="ECO:0000256" key="1">
    <source>
        <dbReference type="ARBA" id="ARBA00004141"/>
    </source>
</evidence>
<dbReference type="InterPro" id="IPR021858">
    <property type="entry name" value="Fun_TF"/>
</dbReference>
<evidence type="ECO:0000256" key="8">
    <source>
        <dbReference type="ARBA" id="ARBA00023242"/>
    </source>
</evidence>
<dbReference type="PANTHER" id="PTHR31069:SF25">
    <property type="entry name" value="TRANSCRIPTION FACTOR, PUTATIVE (EUROFUNG)-RELATED"/>
    <property type="match status" value="1"/>
</dbReference>
<dbReference type="InterPro" id="IPR032805">
    <property type="entry name" value="Wax_synthase_dom"/>
</dbReference>
<evidence type="ECO:0000256" key="9">
    <source>
        <dbReference type="SAM" id="Phobius"/>
    </source>
</evidence>
<dbReference type="PANTHER" id="PTHR31069">
    <property type="entry name" value="OLEATE-ACTIVATED TRANSCRIPTION FACTOR 1-RELATED"/>
    <property type="match status" value="1"/>
</dbReference>
<dbReference type="Gene3D" id="4.10.240.10">
    <property type="entry name" value="Zn(2)-C6 fungal-type DNA-binding domain"/>
    <property type="match status" value="1"/>
</dbReference>
<evidence type="ECO:0000256" key="3">
    <source>
        <dbReference type="ARBA" id="ARBA00022989"/>
    </source>
</evidence>
<dbReference type="Proteomes" id="UP000191342">
    <property type="component" value="Unassembled WGS sequence"/>
</dbReference>
<protein>
    <recommendedName>
        <fullName evidence="10">Zn(2)-C6 fungal-type domain-containing protein</fullName>
    </recommendedName>
</protein>
<keyword evidence="6 9" id="KW-0472">Membrane</keyword>
<dbReference type="AlphaFoldDB" id="A0A1V6SYV1"/>
<evidence type="ECO:0000313" key="11">
    <source>
        <dbReference type="EMBL" id="OQE18900.1"/>
    </source>
</evidence>
<evidence type="ECO:0000256" key="6">
    <source>
        <dbReference type="ARBA" id="ARBA00023136"/>
    </source>
</evidence>
<accession>A0A1V6SYV1</accession>
<dbReference type="CDD" id="cd00067">
    <property type="entry name" value="GAL4"/>
    <property type="match status" value="1"/>
</dbReference>
<dbReference type="EMBL" id="MLQL01000020">
    <property type="protein sequence ID" value="OQE18900.1"/>
    <property type="molecule type" value="Genomic_DNA"/>
</dbReference>
<dbReference type="Pfam" id="PF13813">
    <property type="entry name" value="MBOAT_2"/>
    <property type="match status" value="1"/>
</dbReference>